<feature type="compositionally biased region" description="Low complexity" evidence="2">
    <location>
        <begin position="239"/>
        <end position="250"/>
    </location>
</feature>
<gene>
    <name evidence="3" type="ORF">H1R20_g4579</name>
</gene>
<feature type="compositionally biased region" description="Low complexity" evidence="2">
    <location>
        <begin position="1"/>
        <end position="11"/>
    </location>
</feature>
<feature type="compositionally biased region" description="Acidic residues" evidence="2">
    <location>
        <begin position="563"/>
        <end position="573"/>
    </location>
</feature>
<feature type="region of interest" description="Disordered" evidence="2">
    <location>
        <begin position="799"/>
        <end position="822"/>
    </location>
</feature>
<feature type="coiled-coil region" evidence="1">
    <location>
        <begin position="452"/>
        <end position="500"/>
    </location>
</feature>
<keyword evidence="4" id="KW-1185">Reference proteome</keyword>
<feature type="compositionally biased region" description="Polar residues" evidence="2">
    <location>
        <begin position="216"/>
        <end position="238"/>
    </location>
</feature>
<feature type="non-terminal residue" evidence="3">
    <location>
        <position position="931"/>
    </location>
</feature>
<feature type="compositionally biased region" description="Basic and acidic residues" evidence="2">
    <location>
        <begin position="131"/>
        <end position="146"/>
    </location>
</feature>
<evidence type="ECO:0000313" key="3">
    <source>
        <dbReference type="EMBL" id="KAJ2932484.1"/>
    </source>
</evidence>
<feature type="region of interest" description="Disordered" evidence="2">
    <location>
        <begin position="685"/>
        <end position="711"/>
    </location>
</feature>
<evidence type="ECO:0000256" key="1">
    <source>
        <dbReference type="SAM" id="Coils"/>
    </source>
</evidence>
<feature type="region of interest" description="Disordered" evidence="2">
    <location>
        <begin position="111"/>
        <end position="318"/>
    </location>
</feature>
<comment type="caution">
    <text evidence="3">The sequence shown here is derived from an EMBL/GenBank/DDBJ whole genome shotgun (WGS) entry which is preliminary data.</text>
</comment>
<feature type="region of interest" description="Disordered" evidence="2">
    <location>
        <begin position="1"/>
        <end position="27"/>
    </location>
</feature>
<reference evidence="3" key="1">
    <citation type="submission" date="2022-06" db="EMBL/GenBank/DDBJ databases">
        <title>Genome Sequence of Candolleomyces eurysporus.</title>
        <authorList>
            <person name="Buettner E."/>
        </authorList>
    </citation>
    <scope>NUCLEOTIDE SEQUENCE</scope>
    <source>
        <strain evidence="3">VTCC 930004</strain>
    </source>
</reference>
<accession>A0A9W8ML46</accession>
<feature type="compositionally biased region" description="Polar residues" evidence="2">
    <location>
        <begin position="697"/>
        <end position="710"/>
    </location>
</feature>
<dbReference type="OrthoDB" id="432685at2759"/>
<organism evidence="3 4">
    <name type="scientific">Candolleomyces eurysporus</name>
    <dbReference type="NCBI Taxonomy" id="2828524"/>
    <lineage>
        <taxon>Eukaryota</taxon>
        <taxon>Fungi</taxon>
        <taxon>Dikarya</taxon>
        <taxon>Basidiomycota</taxon>
        <taxon>Agaricomycotina</taxon>
        <taxon>Agaricomycetes</taxon>
        <taxon>Agaricomycetidae</taxon>
        <taxon>Agaricales</taxon>
        <taxon>Agaricineae</taxon>
        <taxon>Psathyrellaceae</taxon>
        <taxon>Candolleomyces</taxon>
    </lineage>
</organism>
<evidence type="ECO:0000256" key="2">
    <source>
        <dbReference type="SAM" id="MobiDB-lite"/>
    </source>
</evidence>
<protein>
    <submittedName>
        <fullName evidence="3">Uncharacterized protein</fullName>
    </submittedName>
</protein>
<dbReference type="AlphaFoldDB" id="A0A9W8ML46"/>
<dbReference type="Proteomes" id="UP001140091">
    <property type="component" value="Unassembled WGS sequence"/>
</dbReference>
<keyword evidence="1" id="KW-0175">Coiled coil</keyword>
<feature type="region of interest" description="Disordered" evidence="2">
    <location>
        <begin position="562"/>
        <end position="592"/>
    </location>
</feature>
<sequence>MASCSSLSSMSPGLTYNLQDKPYGRNRQSIADIEESLYSIFDSHPKSHPNPDGEPVIPADALVDVLKSFSNAFNGVPLLSDEEQSMLEELLRNNTGLEVSPGILLQFIAQKTAASPSPPDSPGTDGMQLPDRGRSDDRDMDHRRSPSTDSNNAYSRPPSRGPPQTPGSGKSPFDAERRQRSTPLTAAGPPSSWSKRPTPARRRKSDAGSRSDSEYGPSSFNRSTSGRGRLSNPTSPAMSSFELSGSFSPVSSPPPSTGRYSRPPSRQNSFGAMHLDDLGYISPDDNTMTVHNKRHSLGSSGGFNTVPLPRDPNDSDEEEDVLGLVTGRHTRESDASMDDFARLEALQRQNEELHKKRVEYEEILNKKIAEHEHDYAELEGVLDQMKVELSATKREEKELRAKERQNTQLIVGLEQEILKLTNSLSQSRSTYNSLQKQYQEQCAYSEKFRHDLLDKEDRVRSLEESYQASEEERDKLEKERQTYEERIAHLEHELNIAATTFAALDEQKQENLLLKETIDRMRYDIDEMRNSANNNAVGSGQSSAANSISKSLGVELAGKMKWDEDEEDVDAETSNESILLESEEETEGEEEDVIQTIITRKKRKVASRAAIEAVQQRVFEEVKDYSDTGTQYDPTYFAVSRSSQTEELPKILTASHSIQTEPEPVPEVREPPPKAMAEMEIQTEVVEEEPSRSPSPQQMESLASSSSTVVPATPKAFPRNLDDIDPTTLPLDQPPAYSPHDHDWNTVAGVLKKWHAGVKMPVEGVAGGISEETAEEWKALKEELGVGCVVIDKLVEASEKTPQSRKGKASASSASPNTGAPGSKRNRFYNIYNTYVYGDKNSTSVLGSVVGQAMMVVGASALVMLAIGPYVAPPHYSIPGGVTYYDRAAWSSFNGLQAAGEGFSTDGTAAVWDFLGRVGGGAARMARGWPT</sequence>
<dbReference type="EMBL" id="JANBPK010000771">
    <property type="protein sequence ID" value="KAJ2932484.1"/>
    <property type="molecule type" value="Genomic_DNA"/>
</dbReference>
<proteinExistence type="predicted"/>
<feature type="compositionally biased region" description="Acidic residues" evidence="2">
    <location>
        <begin position="581"/>
        <end position="592"/>
    </location>
</feature>
<evidence type="ECO:0000313" key="4">
    <source>
        <dbReference type="Proteomes" id="UP001140091"/>
    </source>
</evidence>
<feature type="coiled-coil region" evidence="1">
    <location>
        <begin position="343"/>
        <end position="402"/>
    </location>
</feature>
<name>A0A9W8ML46_9AGAR</name>